<evidence type="ECO:0000313" key="2">
    <source>
        <dbReference type="EMBL" id="CAB4132558.1"/>
    </source>
</evidence>
<proteinExistence type="predicted"/>
<name>A0A6J5LD36_9CAUD</name>
<gene>
    <name evidence="3" type="ORF">UFOVP1363_9</name>
    <name evidence="4" type="ORF">UFOVP179_43</name>
    <name evidence="2" type="ORF">UFOVP260_36</name>
    <name evidence="1" type="ORF">UFOVP85_26</name>
</gene>
<organism evidence="2">
    <name type="scientific">uncultured Caudovirales phage</name>
    <dbReference type="NCBI Taxonomy" id="2100421"/>
    <lineage>
        <taxon>Viruses</taxon>
        <taxon>Duplodnaviria</taxon>
        <taxon>Heunggongvirae</taxon>
        <taxon>Uroviricota</taxon>
        <taxon>Caudoviricetes</taxon>
        <taxon>Peduoviridae</taxon>
        <taxon>Maltschvirus</taxon>
        <taxon>Maltschvirus maltsch</taxon>
    </lineage>
</organism>
<sequence length="117" mass="12309">MINQLEFGRDVQGYNAYAPLDSSIKYSATITNGSATSITVPLGFQVWIVAFSIQPGANVWVDFSGATAALPAGATLMLTTSSLNPGQRTVFSGGNISIITDNTSADVGIEFWPVSYP</sequence>
<reference evidence="2" key="1">
    <citation type="submission" date="2020-04" db="EMBL/GenBank/DDBJ databases">
        <authorList>
            <person name="Chiriac C."/>
            <person name="Salcher M."/>
            <person name="Ghai R."/>
            <person name="Kavagutti S V."/>
        </authorList>
    </citation>
    <scope>NUCLEOTIDE SEQUENCE</scope>
</reference>
<evidence type="ECO:0000313" key="1">
    <source>
        <dbReference type="EMBL" id="CAB4127021.1"/>
    </source>
</evidence>
<evidence type="ECO:0000313" key="3">
    <source>
        <dbReference type="EMBL" id="CAB4202414.1"/>
    </source>
</evidence>
<evidence type="ECO:0000313" key="4">
    <source>
        <dbReference type="EMBL" id="CAB5207260.1"/>
    </source>
</evidence>
<accession>A0A6J5LD36</accession>
<dbReference type="EMBL" id="LR798228">
    <property type="protein sequence ID" value="CAB5207260.1"/>
    <property type="molecule type" value="Genomic_DNA"/>
</dbReference>
<dbReference type="EMBL" id="LR796260">
    <property type="protein sequence ID" value="CAB4132558.1"/>
    <property type="molecule type" value="Genomic_DNA"/>
</dbReference>
<protein>
    <submittedName>
        <fullName evidence="2">Uncharacterized protein</fullName>
    </submittedName>
</protein>
<dbReference type="EMBL" id="LR796198">
    <property type="protein sequence ID" value="CAB4127021.1"/>
    <property type="molecule type" value="Genomic_DNA"/>
</dbReference>
<dbReference type="EMBL" id="LR797327">
    <property type="protein sequence ID" value="CAB4202414.1"/>
    <property type="molecule type" value="Genomic_DNA"/>
</dbReference>